<comment type="caution">
    <text evidence="2">The sequence shown here is derived from an EMBL/GenBank/DDBJ whole genome shotgun (WGS) entry which is preliminary data.</text>
</comment>
<dbReference type="Proteomes" id="UP000266506">
    <property type="component" value="Unassembled WGS sequence"/>
</dbReference>
<protein>
    <submittedName>
        <fullName evidence="2">Uncharacterized protein</fullName>
    </submittedName>
</protein>
<keyword evidence="1" id="KW-0472">Membrane</keyword>
<reference evidence="2 3" key="1">
    <citation type="submission" date="2018-08" db="EMBL/GenBank/DDBJ databases">
        <title>Genomic Encyclopedia of Archaeal and Bacterial Type Strains, Phase II (KMG-II): from individual species to whole genera.</title>
        <authorList>
            <person name="Goeker M."/>
        </authorList>
    </citation>
    <scope>NUCLEOTIDE SEQUENCE [LARGE SCALE GENOMIC DNA]</scope>
    <source>
        <strain evidence="2 3">ATCC 27112</strain>
    </source>
</reference>
<evidence type="ECO:0000313" key="3">
    <source>
        <dbReference type="Proteomes" id="UP000266506"/>
    </source>
</evidence>
<feature type="transmembrane region" description="Helical" evidence="1">
    <location>
        <begin position="343"/>
        <end position="363"/>
    </location>
</feature>
<feature type="transmembrane region" description="Helical" evidence="1">
    <location>
        <begin position="450"/>
        <end position="472"/>
    </location>
</feature>
<organism evidence="2 3">
    <name type="scientific">Anaeroplasma bactoclasticum</name>
    <dbReference type="NCBI Taxonomy" id="2088"/>
    <lineage>
        <taxon>Bacteria</taxon>
        <taxon>Bacillati</taxon>
        <taxon>Mycoplasmatota</taxon>
        <taxon>Mollicutes</taxon>
        <taxon>Anaeroplasmatales</taxon>
        <taxon>Anaeroplasmataceae</taxon>
        <taxon>Anaeroplasma</taxon>
    </lineage>
</organism>
<accession>A0A397QY80</accession>
<feature type="transmembrane region" description="Helical" evidence="1">
    <location>
        <begin position="231"/>
        <end position="252"/>
    </location>
</feature>
<feature type="transmembrane region" description="Helical" evidence="1">
    <location>
        <begin position="197"/>
        <end position="219"/>
    </location>
</feature>
<feature type="transmembrane region" description="Helical" evidence="1">
    <location>
        <begin position="383"/>
        <end position="405"/>
    </location>
</feature>
<feature type="transmembrane region" description="Helical" evidence="1">
    <location>
        <begin position="162"/>
        <end position="185"/>
    </location>
</feature>
<feature type="transmembrane region" description="Helical" evidence="1">
    <location>
        <begin position="411"/>
        <end position="429"/>
    </location>
</feature>
<gene>
    <name evidence="2" type="ORF">EI71_01592</name>
</gene>
<sequence length="474" mass="54516">MPISITYVDYINYDTYFGRYYYQVETGFKKDYMQTTTGSEVLDTIILERVDSNVINFNTKIEELIHNKLNLNVSIANDVLPVVPIMEKTNRLGYISLLIFLISLVFIVVSGILLTYSFISGKEKHSASLLSELDYEDQVIDCYTQKKEVPKDIRVGPFIPEVIYQIVGGIFTIGSIVASIAYIILSIIGKDGMFSNMGINSGMTLLVTGIFLMLFVDFDIYINDRRVLRSVFIYGIIFFFIYNIQVLVINALSQISLGAMVLDKFNLRLPNYFGSIALYFLIMVFLFTNPKWLNTKRKLYIYRLCSIIPILLLFITTTVSIGYKRFGWNIPTGFLYLVDTAKPQISFLVVSYLVSLYFLRNFFKRRYDVQNAVRYYNGNRFLLYKNLLLLIITIIISLVEVLFMNNTDAKALGFGLYPTFFWLGILLLFHRPHLGKRKRAAERATLVLNTILFGTLYILIAIILIVAIVFTLTL</sequence>
<dbReference type="AlphaFoldDB" id="A0A397QY80"/>
<keyword evidence="1" id="KW-1133">Transmembrane helix</keyword>
<feature type="transmembrane region" description="Helical" evidence="1">
    <location>
        <begin position="300"/>
        <end position="323"/>
    </location>
</feature>
<evidence type="ECO:0000313" key="2">
    <source>
        <dbReference type="EMBL" id="RIA66483.1"/>
    </source>
</evidence>
<feature type="transmembrane region" description="Helical" evidence="1">
    <location>
        <begin position="94"/>
        <end position="119"/>
    </location>
</feature>
<keyword evidence="3" id="KW-1185">Reference proteome</keyword>
<dbReference type="EMBL" id="QXEV01000023">
    <property type="protein sequence ID" value="RIA66483.1"/>
    <property type="molecule type" value="Genomic_DNA"/>
</dbReference>
<name>A0A397QY80_9MOLU</name>
<dbReference type="InParanoid" id="A0A397QY80"/>
<evidence type="ECO:0000256" key="1">
    <source>
        <dbReference type="SAM" id="Phobius"/>
    </source>
</evidence>
<keyword evidence="1" id="KW-0812">Transmembrane</keyword>
<feature type="transmembrane region" description="Helical" evidence="1">
    <location>
        <begin position="272"/>
        <end position="288"/>
    </location>
</feature>
<proteinExistence type="predicted"/>